<dbReference type="OrthoDB" id="5917215at2"/>
<protein>
    <recommendedName>
        <fullName evidence="4">DUF2799 domain-containing protein</fullName>
    </recommendedName>
</protein>
<name>A0A2D2ATZ8_9CAUL</name>
<dbReference type="Proteomes" id="UP000228945">
    <property type="component" value="Chromosome"/>
</dbReference>
<proteinExistence type="predicted"/>
<gene>
    <name evidence="2" type="ORF">CSW64_02890</name>
</gene>
<dbReference type="InterPro" id="IPR021242">
    <property type="entry name" value="DUF2799"/>
</dbReference>
<keyword evidence="1" id="KW-0175">Coiled coil</keyword>
<feature type="coiled-coil region" evidence="1">
    <location>
        <begin position="132"/>
        <end position="204"/>
    </location>
</feature>
<evidence type="ECO:0000256" key="1">
    <source>
        <dbReference type="SAM" id="Coils"/>
    </source>
</evidence>
<organism evidence="2 3">
    <name type="scientific">Caulobacter mirabilis</name>
    <dbReference type="NCBI Taxonomy" id="69666"/>
    <lineage>
        <taxon>Bacteria</taxon>
        <taxon>Pseudomonadati</taxon>
        <taxon>Pseudomonadota</taxon>
        <taxon>Alphaproteobacteria</taxon>
        <taxon>Caulobacterales</taxon>
        <taxon>Caulobacteraceae</taxon>
        <taxon>Caulobacter</taxon>
    </lineage>
</organism>
<accession>A0A2D2ATZ8</accession>
<evidence type="ECO:0000313" key="2">
    <source>
        <dbReference type="EMBL" id="ATQ41435.1"/>
    </source>
</evidence>
<dbReference type="AlphaFoldDB" id="A0A2D2ATZ8"/>
<evidence type="ECO:0000313" key="3">
    <source>
        <dbReference type="Proteomes" id="UP000228945"/>
    </source>
</evidence>
<dbReference type="RefSeq" id="WP_099620691.1">
    <property type="nucleotide sequence ID" value="NZ_CP024201.1"/>
</dbReference>
<evidence type="ECO:0008006" key="4">
    <source>
        <dbReference type="Google" id="ProtNLM"/>
    </source>
</evidence>
<dbReference type="PROSITE" id="PS51257">
    <property type="entry name" value="PROKAR_LIPOPROTEIN"/>
    <property type="match status" value="1"/>
</dbReference>
<dbReference type="EMBL" id="CP024201">
    <property type="protein sequence ID" value="ATQ41435.1"/>
    <property type="molecule type" value="Genomic_DNA"/>
</dbReference>
<keyword evidence="3" id="KW-1185">Reference proteome</keyword>
<dbReference type="KEGG" id="cmb:CSW64_02890"/>
<reference evidence="2 3" key="1">
    <citation type="submission" date="2017-10" db="EMBL/GenBank/DDBJ databases">
        <title>Genome sequence of Caulobacter mirabilis FWC38.</title>
        <authorList>
            <person name="Fiebig A."/>
            <person name="Crosson S."/>
        </authorList>
    </citation>
    <scope>NUCLEOTIDE SEQUENCE [LARGE SCALE GENOMIC DNA]</scope>
    <source>
        <strain evidence="2 3">FWC 38</strain>
    </source>
</reference>
<sequence length="212" mass="24495">MRKFGILAAVVACGALVAGCETLNEDQCRAGDWEGIGYTDGANGRQPDRYGDHVKACTKFQIMPDQASYMRGRQRGLPVYCTLDRGFSEGRQGRTYHGVCPAPLERDFVTGYDDGRVVYDAQQRVDRADSDISSAQSRWDEADRKLRNEENRLVDPKLSDSDRAWIREAIKRLRDDRRQADEDLREARYRRDEAEREVNQLRYRFSPRYGSW</sequence>
<dbReference type="Pfam" id="PF10973">
    <property type="entry name" value="DUF2799"/>
    <property type="match status" value="1"/>
</dbReference>